<dbReference type="Gene3D" id="2.30.42.10">
    <property type="match status" value="1"/>
</dbReference>
<proteinExistence type="predicted"/>
<keyword evidence="1" id="KW-1133">Transmembrane helix</keyword>
<dbReference type="Proteomes" id="UP000265801">
    <property type="component" value="Unassembled WGS sequence"/>
</dbReference>
<keyword evidence="1" id="KW-0472">Membrane</keyword>
<feature type="transmembrane region" description="Helical" evidence="1">
    <location>
        <begin position="106"/>
        <end position="124"/>
    </location>
</feature>
<name>A0A3A1R7D8_9BACI</name>
<organism evidence="3 4">
    <name type="scientific">Bacillus salacetis</name>
    <dbReference type="NCBI Taxonomy" id="2315464"/>
    <lineage>
        <taxon>Bacteria</taxon>
        <taxon>Bacillati</taxon>
        <taxon>Bacillota</taxon>
        <taxon>Bacilli</taxon>
        <taxon>Bacillales</taxon>
        <taxon>Bacillaceae</taxon>
        <taxon>Bacillus</taxon>
    </lineage>
</organism>
<dbReference type="PROSITE" id="PS50106">
    <property type="entry name" value="PDZ"/>
    <property type="match status" value="1"/>
</dbReference>
<evidence type="ECO:0000259" key="2">
    <source>
        <dbReference type="PROSITE" id="PS50106"/>
    </source>
</evidence>
<keyword evidence="1" id="KW-0812">Transmembrane</keyword>
<dbReference type="RefSeq" id="WP_119545077.1">
    <property type="nucleotide sequence ID" value="NZ_QXIR01000001.1"/>
</dbReference>
<protein>
    <submittedName>
        <fullName evidence="3">PDZ domain-containing protein</fullName>
    </submittedName>
</protein>
<reference evidence="3 4" key="1">
    <citation type="submission" date="2018-09" db="EMBL/GenBank/DDBJ databases">
        <title>Bacillus saliacetes sp. nov., isolated from Thai shrimp paste (Ka-pi).</title>
        <authorList>
            <person name="Daroonpunt R."/>
            <person name="Tanasupawat S."/>
            <person name="Yiamsombut S."/>
        </authorList>
    </citation>
    <scope>NUCLEOTIDE SEQUENCE [LARGE SCALE GENOMIC DNA]</scope>
    <source>
        <strain evidence="3 4">SKP7-4</strain>
    </source>
</reference>
<dbReference type="InterPro" id="IPR001478">
    <property type="entry name" value="PDZ"/>
</dbReference>
<comment type="caution">
    <text evidence="3">The sequence shown here is derived from an EMBL/GenBank/DDBJ whole genome shotgun (WGS) entry which is preliminary data.</text>
</comment>
<feature type="transmembrane region" description="Helical" evidence="1">
    <location>
        <begin position="57"/>
        <end position="76"/>
    </location>
</feature>
<evidence type="ECO:0000256" key="1">
    <source>
        <dbReference type="SAM" id="Phobius"/>
    </source>
</evidence>
<keyword evidence="4" id="KW-1185">Reference proteome</keyword>
<evidence type="ECO:0000313" key="4">
    <source>
        <dbReference type="Proteomes" id="UP000265801"/>
    </source>
</evidence>
<sequence length="401" mass="45069">MVQHWLVEVLKAGGKLFLNPLLYFSIIMALFSGFFRVKRERRELHTRIYDMYHELRFLFPLGLLLGLGFSLLTIGAGLVIPVGSLLVIGAVTVVLALTFKTRLLTPAYTVGLGYFLLLAVRYFGIEIPFFNTYIEQLNEGLLNAVVVLLGTLLLIEGVLISHSGWKKTSPRLIRSSRGLKVGVQEGKKLWVVPMFLLVPVGPLDLPWDWWPVFTVGSSTYSLVLFPFLIGFGQLVKSTLPHISIKEAGNRVFWLGALVLTIAVAGYFAPYVSIAGAVLAIIAREWLAYRQRVQDSERSYYFSRKSQGLMILAILPGSPAEKMSLVSGEMVTKVNGFHVQTEEEFYEALQQNRAYCKLEVIDTNGQIRFAQGALYEGDHHELGIIFVEEDREWSSKVGYHFV</sequence>
<dbReference type="EMBL" id="QXIR01000001">
    <property type="protein sequence ID" value="RIW39012.1"/>
    <property type="molecule type" value="Genomic_DNA"/>
</dbReference>
<dbReference type="AlphaFoldDB" id="A0A3A1R7D8"/>
<feature type="transmembrane region" description="Helical" evidence="1">
    <location>
        <begin position="209"/>
        <end position="231"/>
    </location>
</feature>
<dbReference type="SUPFAM" id="SSF50156">
    <property type="entry name" value="PDZ domain-like"/>
    <property type="match status" value="1"/>
</dbReference>
<feature type="transmembrane region" description="Helical" evidence="1">
    <location>
        <begin position="20"/>
        <end position="37"/>
    </location>
</feature>
<accession>A0A3A1R7D8</accession>
<dbReference type="InterPro" id="IPR036034">
    <property type="entry name" value="PDZ_sf"/>
</dbReference>
<feature type="domain" description="PDZ" evidence="2">
    <location>
        <begin position="307"/>
        <end position="363"/>
    </location>
</feature>
<feature type="transmembrane region" description="Helical" evidence="1">
    <location>
        <begin position="251"/>
        <end position="281"/>
    </location>
</feature>
<dbReference type="OrthoDB" id="198399at2"/>
<feature type="transmembrane region" description="Helical" evidence="1">
    <location>
        <begin position="144"/>
        <end position="165"/>
    </location>
</feature>
<evidence type="ECO:0000313" key="3">
    <source>
        <dbReference type="EMBL" id="RIW39012.1"/>
    </source>
</evidence>
<gene>
    <name evidence="3" type="ORF">D3H55_01275</name>
</gene>